<name>A0ABV2DBX8_9HYPH</name>
<evidence type="ECO:0000313" key="2">
    <source>
        <dbReference type="EMBL" id="MET2827273.1"/>
    </source>
</evidence>
<evidence type="ECO:0000313" key="3">
    <source>
        <dbReference type="Proteomes" id="UP001548832"/>
    </source>
</evidence>
<comment type="caution">
    <text evidence="2">The sequence shown here is derived from an EMBL/GenBank/DDBJ whole genome shotgun (WGS) entry which is preliminary data.</text>
</comment>
<dbReference type="RefSeq" id="WP_354459305.1">
    <property type="nucleotide sequence ID" value="NZ_JBEWSZ010000001.1"/>
</dbReference>
<keyword evidence="1" id="KW-0472">Membrane</keyword>
<keyword evidence="3" id="KW-1185">Reference proteome</keyword>
<sequence>MKYLLLIIPCVLCVWVPLYNSIEPTLAGIPFFFWFLLALIPVSSIFIWAASKVGGDDA</sequence>
<keyword evidence="1" id="KW-0812">Transmembrane</keyword>
<accession>A0ABV2DBX8</accession>
<organism evidence="2 3">
    <name type="scientific">Mesorhizobium shangrilense</name>
    <dbReference type="NCBI Taxonomy" id="460060"/>
    <lineage>
        <taxon>Bacteria</taxon>
        <taxon>Pseudomonadati</taxon>
        <taxon>Pseudomonadota</taxon>
        <taxon>Alphaproteobacteria</taxon>
        <taxon>Hyphomicrobiales</taxon>
        <taxon>Phyllobacteriaceae</taxon>
        <taxon>Mesorhizobium</taxon>
    </lineage>
</organism>
<dbReference type="Proteomes" id="UP001548832">
    <property type="component" value="Unassembled WGS sequence"/>
</dbReference>
<dbReference type="InterPro" id="IPR021741">
    <property type="entry name" value="DUF3311"/>
</dbReference>
<keyword evidence="1" id="KW-1133">Transmembrane helix</keyword>
<feature type="transmembrane region" description="Helical" evidence="1">
    <location>
        <begin position="30"/>
        <end position="50"/>
    </location>
</feature>
<evidence type="ECO:0000256" key="1">
    <source>
        <dbReference type="SAM" id="Phobius"/>
    </source>
</evidence>
<reference evidence="2 3" key="1">
    <citation type="submission" date="2024-06" db="EMBL/GenBank/DDBJ databases">
        <authorList>
            <person name="Kim D.-U."/>
        </authorList>
    </citation>
    <scope>NUCLEOTIDE SEQUENCE [LARGE SCALE GENOMIC DNA]</scope>
    <source>
        <strain evidence="2 3">KACC15460</strain>
    </source>
</reference>
<proteinExistence type="predicted"/>
<dbReference type="EMBL" id="JBEWSZ010000001">
    <property type="protein sequence ID" value="MET2827273.1"/>
    <property type="molecule type" value="Genomic_DNA"/>
</dbReference>
<dbReference type="Pfam" id="PF11755">
    <property type="entry name" value="DUF3311"/>
    <property type="match status" value="1"/>
</dbReference>
<protein>
    <submittedName>
        <fullName evidence="2">DUF3311 domain-containing protein</fullName>
    </submittedName>
</protein>
<gene>
    <name evidence="2" type="ORF">ABVQ20_09840</name>
</gene>